<gene>
    <name evidence="3" type="ORF">D3876_09430</name>
</gene>
<accession>A0A418WK85</accession>
<protein>
    <submittedName>
        <fullName evidence="3">Thioredoxin family protein</fullName>
    </submittedName>
</protein>
<dbReference type="SUPFAM" id="SSF52833">
    <property type="entry name" value="Thioredoxin-like"/>
    <property type="match status" value="1"/>
</dbReference>
<dbReference type="Gene3D" id="3.40.30.10">
    <property type="entry name" value="Glutaredoxin"/>
    <property type="match status" value="1"/>
</dbReference>
<dbReference type="GO" id="GO:0016209">
    <property type="term" value="F:antioxidant activity"/>
    <property type="evidence" value="ECO:0007669"/>
    <property type="project" value="InterPro"/>
</dbReference>
<dbReference type="PANTHER" id="PTHR43640:SF1">
    <property type="entry name" value="THIOREDOXIN-DEPENDENT PEROXIREDOXIN"/>
    <property type="match status" value="1"/>
</dbReference>
<dbReference type="InterPro" id="IPR000866">
    <property type="entry name" value="AhpC/TSA"/>
</dbReference>
<comment type="caution">
    <text evidence="3">The sequence shown here is derived from an EMBL/GenBank/DDBJ whole genome shotgun (WGS) entry which is preliminary data.</text>
</comment>
<dbReference type="RefSeq" id="WP_119761658.1">
    <property type="nucleotide sequence ID" value="NZ_QYUM01000003.1"/>
</dbReference>
<dbReference type="Pfam" id="PF00578">
    <property type="entry name" value="AhpC-TSA"/>
    <property type="match status" value="1"/>
</dbReference>
<name>A0A418WK85_9SPHN</name>
<dbReference type="Proteomes" id="UP000286100">
    <property type="component" value="Unassembled WGS sequence"/>
</dbReference>
<feature type="signal peptide" evidence="1">
    <location>
        <begin position="1"/>
        <end position="22"/>
    </location>
</feature>
<feature type="chain" id="PRO_5019425334" evidence="1">
    <location>
        <begin position="23"/>
        <end position="205"/>
    </location>
</feature>
<feature type="domain" description="Thioredoxin" evidence="2">
    <location>
        <begin position="24"/>
        <end position="179"/>
    </location>
</feature>
<keyword evidence="4" id="KW-1185">Reference proteome</keyword>
<dbReference type="PROSITE" id="PS51352">
    <property type="entry name" value="THIOREDOXIN_2"/>
    <property type="match status" value="1"/>
</dbReference>
<dbReference type="InterPro" id="IPR036249">
    <property type="entry name" value="Thioredoxin-like_sf"/>
</dbReference>
<evidence type="ECO:0000259" key="2">
    <source>
        <dbReference type="PROSITE" id="PS51352"/>
    </source>
</evidence>
<dbReference type="GO" id="GO:0016491">
    <property type="term" value="F:oxidoreductase activity"/>
    <property type="evidence" value="ECO:0007669"/>
    <property type="project" value="InterPro"/>
</dbReference>
<evidence type="ECO:0000313" key="4">
    <source>
        <dbReference type="Proteomes" id="UP000286100"/>
    </source>
</evidence>
<proteinExistence type="predicted"/>
<dbReference type="InterPro" id="IPR047262">
    <property type="entry name" value="PRX-like1"/>
</dbReference>
<reference evidence="3 4" key="1">
    <citation type="submission" date="2018-09" db="EMBL/GenBank/DDBJ databases">
        <authorList>
            <person name="Zhu H."/>
        </authorList>
    </citation>
    <scope>NUCLEOTIDE SEQUENCE [LARGE SCALE GENOMIC DNA]</scope>
    <source>
        <strain evidence="3 4">K2R01-6</strain>
    </source>
</reference>
<dbReference type="InterPro" id="IPR013766">
    <property type="entry name" value="Thioredoxin_domain"/>
</dbReference>
<dbReference type="AlphaFoldDB" id="A0A418WK85"/>
<evidence type="ECO:0000256" key="1">
    <source>
        <dbReference type="SAM" id="SignalP"/>
    </source>
</evidence>
<keyword evidence="1" id="KW-0732">Signal</keyword>
<evidence type="ECO:0000313" key="3">
    <source>
        <dbReference type="EMBL" id="RJF90451.1"/>
    </source>
</evidence>
<dbReference type="PANTHER" id="PTHR43640">
    <property type="entry name" value="OS07G0260300 PROTEIN"/>
    <property type="match status" value="1"/>
</dbReference>
<dbReference type="OrthoDB" id="9809746at2"/>
<sequence>MKMWIGGTLAAAAFALAMPVIAGQATGAKAGNFRVNDATGKVIELEQFRGKTVVLEWNNPGCPFVQKHYTSGNMQNTQAAARKDGVVWLTINSGAPGKQGYMTGPEALKFVKEQKSNASYYLLDPKGVVGKGYGAKTTPQMFIIDKTGTLVYQGGIDDKATAKVADIASATNYVTAALSEMKAGKAVSIRESRPYGCSVKYSDVS</sequence>
<organism evidence="3 4">
    <name type="scientific">Sphingomonas cavernae</name>
    <dbReference type="NCBI Taxonomy" id="2320861"/>
    <lineage>
        <taxon>Bacteria</taxon>
        <taxon>Pseudomonadati</taxon>
        <taxon>Pseudomonadota</taxon>
        <taxon>Alphaproteobacteria</taxon>
        <taxon>Sphingomonadales</taxon>
        <taxon>Sphingomonadaceae</taxon>
        <taxon>Sphingomonas</taxon>
    </lineage>
</organism>
<dbReference type="EMBL" id="QYUM01000003">
    <property type="protein sequence ID" value="RJF90451.1"/>
    <property type="molecule type" value="Genomic_DNA"/>
</dbReference>